<comment type="subcellular location">
    <subcellularLocation>
        <location evidence="1">Nucleus</location>
    </subcellularLocation>
</comment>
<dbReference type="InterPro" id="IPR027417">
    <property type="entry name" value="P-loop_NTPase"/>
</dbReference>
<dbReference type="SUPFAM" id="SSF52540">
    <property type="entry name" value="P-loop containing nucleoside triphosphate hydrolases"/>
    <property type="match status" value="1"/>
</dbReference>
<evidence type="ECO:0000256" key="5">
    <source>
        <dbReference type="ARBA" id="ARBA00023242"/>
    </source>
</evidence>
<evidence type="ECO:0000256" key="2">
    <source>
        <dbReference type="ARBA" id="ARBA00022741"/>
    </source>
</evidence>
<dbReference type="Proteomes" id="UP000580250">
    <property type="component" value="Unassembled WGS sequence"/>
</dbReference>
<comment type="caution">
    <text evidence="10">The sequence shown here is derived from an EMBL/GenBank/DDBJ whole genome shotgun (WGS) entry which is preliminary data.</text>
</comment>
<evidence type="ECO:0000256" key="4">
    <source>
        <dbReference type="ARBA" id="ARBA00023134"/>
    </source>
</evidence>
<dbReference type="Pfam" id="PF08701">
    <property type="entry name" value="GN3L_Grn1"/>
    <property type="match status" value="1"/>
</dbReference>
<keyword evidence="2" id="KW-0547">Nucleotide-binding</keyword>
<feature type="compositionally biased region" description="Basic residues" evidence="8">
    <location>
        <begin position="22"/>
        <end position="46"/>
    </location>
</feature>
<dbReference type="CDD" id="cd04178">
    <property type="entry name" value="Nucleostemin_like"/>
    <property type="match status" value="1"/>
</dbReference>
<keyword evidence="3 7" id="KW-0175">Coiled coil</keyword>
<evidence type="ECO:0000256" key="7">
    <source>
        <dbReference type="SAM" id="Coils"/>
    </source>
</evidence>
<keyword evidence="5" id="KW-0539">Nucleus</keyword>
<dbReference type="FunFam" id="3.40.50.300:FF:000493">
    <property type="entry name" value="Guanine nucleotide-binding protein-like 3-like protein"/>
    <property type="match status" value="1"/>
</dbReference>
<feature type="coiled-coil region" evidence="7">
    <location>
        <begin position="60"/>
        <end position="123"/>
    </location>
</feature>
<dbReference type="PANTHER" id="PTHR11089:SF30">
    <property type="entry name" value="GUANINE NUCLEOTIDE-BINDING PROTEIN-LIKE 3 HOMOLOG"/>
    <property type="match status" value="1"/>
</dbReference>
<dbReference type="PROSITE" id="PS51721">
    <property type="entry name" value="G_CP"/>
    <property type="match status" value="1"/>
</dbReference>
<dbReference type="InterPro" id="IPR030378">
    <property type="entry name" value="G_CP_dom"/>
</dbReference>
<dbReference type="OrthoDB" id="444945at2759"/>
<dbReference type="InterPro" id="IPR050755">
    <property type="entry name" value="TRAFAC_YlqF/YawG_RiboMat"/>
</dbReference>
<dbReference type="EMBL" id="CAJEWN010000608">
    <property type="protein sequence ID" value="CAD2186831.1"/>
    <property type="molecule type" value="Genomic_DNA"/>
</dbReference>
<sequence>MAKYCLKKPSRRLTCKKKYKIQRKVREHSKKIKKLDKASAKKKGRKGEKSIAVPGKCPFKEDLLKEAETRREQIKDEAREKKLKVKASLKLKKSGKQVNKEVKKSLEEFVKKAENDRELFESAHDQYLVDSLPEIVESDGKSARTYASEVRKTIENADILIEVLDARDPIGSRSPKIEKLVIDKGKRLVLLLNKIDLVPKENVKKWLLYFRNYLPTIAFKASVQEQTQKLGRFSHSNLLSASNSSKCVGADLVMKLLGNYCRVKDIKTSIRVGVIGFPNVGKSSVINSLKRKRSCQTGATPGLTRQMQEIQLDKHICLIDSPGVVLESKKNGESSDLAELALKNAVRVETLSDPCTPVKAVLRRCSVKMLMLHYNIPEFDDCDSFLALLAKRSGRMKKGGRPDLNAAAKQVLNDWNSGKLHYFTEPPEQQIVSEFQPELVSEFVKEFDLDNLEENIRVLVDSLPDQRMVSASAYDASLPISDGNMEVTIDESELNDGEMEVDDQNKNNKFCVDKNAFVSPEVLKNTDGNSQVGKTKTQCIAIFTQIKDDLTRLKAPACAGNLEAEHLPIFTFGFKDIYFRLHANSNLIGLNPLLAVVAGWPNVDIYTGAADLKNDYITKVEILSPLFDNIRNMLNNSAWGFRDYELWSQFGRSVRGSARRLVTTYNNVNMQAARAARNDLQ</sequence>
<proteinExistence type="predicted"/>
<name>A0A6V7WIJ7_MELEN</name>
<dbReference type="AlphaFoldDB" id="A0A6V7WIJ7"/>
<gene>
    <name evidence="10" type="ORF">MENT_LOCUS39366</name>
</gene>
<feature type="domain" description="CP-type G" evidence="9">
    <location>
        <begin position="147"/>
        <end position="327"/>
    </location>
</feature>
<accession>A0A6V7WIJ7</accession>
<dbReference type="PANTHER" id="PTHR11089">
    <property type="entry name" value="GTP-BINDING PROTEIN-RELATED"/>
    <property type="match status" value="1"/>
</dbReference>
<evidence type="ECO:0000256" key="1">
    <source>
        <dbReference type="ARBA" id="ARBA00004123"/>
    </source>
</evidence>
<evidence type="ECO:0000256" key="3">
    <source>
        <dbReference type="ARBA" id="ARBA00023054"/>
    </source>
</evidence>
<dbReference type="Pfam" id="PF01926">
    <property type="entry name" value="MMR_HSR1"/>
    <property type="match status" value="1"/>
</dbReference>
<reference evidence="10 11" key="1">
    <citation type="submission" date="2020-08" db="EMBL/GenBank/DDBJ databases">
        <authorList>
            <person name="Koutsovoulos G."/>
            <person name="Danchin GJ E."/>
        </authorList>
    </citation>
    <scope>NUCLEOTIDE SEQUENCE [LARGE SCALE GENOMIC DNA]</scope>
</reference>
<evidence type="ECO:0000256" key="6">
    <source>
        <dbReference type="ARBA" id="ARBA00069022"/>
    </source>
</evidence>
<dbReference type="InterPro" id="IPR014813">
    <property type="entry name" value="Gnl3_N_dom"/>
</dbReference>
<dbReference type="GO" id="GO:0005730">
    <property type="term" value="C:nucleolus"/>
    <property type="evidence" value="ECO:0007669"/>
    <property type="project" value="UniProtKB-ARBA"/>
</dbReference>
<dbReference type="Gene3D" id="3.40.50.300">
    <property type="entry name" value="P-loop containing nucleotide triphosphate hydrolases"/>
    <property type="match status" value="1"/>
</dbReference>
<keyword evidence="4" id="KW-0342">GTP-binding</keyword>
<dbReference type="FunFam" id="1.10.1580.10:FF:000002">
    <property type="entry name" value="Guanine nucleotide-binding protein-like 3 (nucleolar)-like"/>
    <property type="match status" value="1"/>
</dbReference>
<dbReference type="GO" id="GO:0005525">
    <property type="term" value="F:GTP binding"/>
    <property type="evidence" value="ECO:0007669"/>
    <property type="project" value="UniProtKB-KW"/>
</dbReference>
<evidence type="ECO:0000259" key="9">
    <source>
        <dbReference type="PROSITE" id="PS51721"/>
    </source>
</evidence>
<dbReference type="InterPro" id="IPR023179">
    <property type="entry name" value="GTP-bd_ortho_bundle_sf"/>
</dbReference>
<protein>
    <recommendedName>
        <fullName evidence="6">Guanine nucleotide-binding protein-like 3 homolog</fullName>
    </recommendedName>
</protein>
<organism evidence="10 11">
    <name type="scientific">Meloidogyne enterolobii</name>
    <name type="common">Root-knot nematode worm</name>
    <name type="synonym">Meloidogyne mayaguensis</name>
    <dbReference type="NCBI Taxonomy" id="390850"/>
    <lineage>
        <taxon>Eukaryota</taxon>
        <taxon>Metazoa</taxon>
        <taxon>Ecdysozoa</taxon>
        <taxon>Nematoda</taxon>
        <taxon>Chromadorea</taxon>
        <taxon>Rhabditida</taxon>
        <taxon>Tylenchina</taxon>
        <taxon>Tylenchomorpha</taxon>
        <taxon>Tylenchoidea</taxon>
        <taxon>Meloidogynidae</taxon>
        <taxon>Meloidogyninae</taxon>
        <taxon>Meloidogyne</taxon>
    </lineage>
</organism>
<evidence type="ECO:0000256" key="8">
    <source>
        <dbReference type="SAM" id="MobiDB-lite"/>
    </source>
</evidence>
<feature type="region of interest" description="Disordered" evidence="8">
    <location>
        <begin position="22"/>
        <end position="53"/>
    </location>
</feature>
<evidence type="ECO:0000313" key="11">
    <source>
        <dbReference type="Proteomes" id="UP000580250"/>
    </source>
</evidence>
<dbReference type="Gene3D" id="1.10.1580.10">
    <property type="match status" value="1"/>
</dbReference>
<dbReference type="InterPro" id="IPR006073">
    <property type="entry name" value="GTP-bd"/>
</dbReference>
<evidence type="ECO:0000313" key="10">
    <source>
        <dbReference type="EMBL" id="CAD2186831.1"/>
    </source>
</evidence>
<dbReference type="PRINTS" id="PR00326">
    <property type="entry name" value="GTP1OBG"/>
</dbReference>